<evidence type="ECO:0000313" key="1">
    <source>
        <dbReference type="EMBL" id="TYP73283.1"/>
    </source>
</evidence>
<evidence type="ECO:0000313" key="2">
    <source>
        <dbReference type="Proteomes" id="UP000323257"/>
    </source>
</evidence>
<dbReference type="RefSeq" id="WP_148930838.1">
    <property type="nucleotide sequence ID" value="NZ_VNHS01000007.1"/>
</dbReference>
<organism evidence="1 2">
    <name type="scientific">Paenibacillus methanolicus</name>
    <dbReference type="NCBI Taxonomy" id="582686"/>
    <lineage>
        <taxon>Bacteria</taxon>
        <taxon>Bacillati</taxon>
        <taxon>Bacillota</taxon>
        <taxon>Bacilli</taxon>
        <taxon>Bacillales</taxon>
        <taxon>Paenibacillaceae</taxon>
        <taxon>Paenibacillus</taxon>
    </lineage>
</organism>
<dbReference type="OrthoDB" id="2931671at2"/>
<comment type="caution">
    <text evidence="1">The sequence shown here is derived from an EMBL/GenBank/DDBJ whole genome shotgun (WGS) entry which is preliminary data.</text>
</comment>
<dbReference type="EMBL" id="VNHS01000007">
    <property type="protein sequence ID" value="TYP73283.1"/>
    <property type="molecule type" value="Genomic_DNA"/>
</dbReference>
<name>A0A5S5C5Q4_9BACL</name>
<dbReference type="Proteomes" id="UP000323257">
    <property type="component" value="Unassembled WGS sequence"/>
</dbReference>
<accession>A0A5S5C5Q4</accession>
<sequence length="63" mass="7204">MLEIERVKERLSQLDESEARSLLLIIYARLDTAIHGIGTGGDPVMKETVMDIFDIYKRLPSKK</sequence>
<proteinExistence type="predicted"/>
<dbReference type="AlphaFoldDB" id="A0A5S5C5Q4"/>
<protein>
    <recommendedName>
        <fullName evidence="3">Helix-turn-helix protein</fullName>
    </recommendedName>
</protein>
<keyword evidence="2" id="KW-1185">Reference proteome</keyword>
<gene>
    <name evidence="1" type="ORF">BCM02_107267</name>
</gene>
<evidence type="ECO:0008006" key="3">
    <source>
        <dbReference type="Google" id="ProtNLM"/>
    </source>
</evidence>
<reference evidence="1 2" key="1">
    <citation type="submission" date="2019-07" db="EMBL/GenBank/DDBJ databases">
        <title>Genomic Encyclopedia of Type Strains, Phase III (KMG-III): the genomes of soil and plant-associated and newly described type strains.</title>
        <authorList>
            <person name="Whitman W."/>
        </authorList>
    </citation>
    <scope>NUCLEOTIDE SEQUENCE [LARGE SCALE GENOMIC DNA]</scope>
    <source>
        <strain evidence="1 2">BL24</strain>
    </source>
</reference>